<dbReference type="AlphaFoldDB" id="A0A0E9R6M5"/>
<reference evidence="1" key="1">
    <citation type="submission" date="2014-11" db="EMBL/GenBank/DDBJ databases">
        <authorList>
            <person name="Amaro Gonzalez C."/>
        </authorList>
    </citation>
    <scope>NUCLEOTIDE SEQUENCE</scope>
</reference>
<proteinExistence type="predicted"/>
<name>A0A0E9R6M5_ANGAN</name>
<evidence type="ECO:0000313" key="1">
    <source>
        <dbReference type="EMBL" id="JAH24140.1"/>
    </source>
</evidence>
<organism evidence="1">
    <name type="scientific">Anguilla anguilla</name>
    <name type="common">European freshwater eel</name>
    <name type="synonym">Muraena anguilla</name>
    <dbReference type="NCBI Taxonomy" id="7936"/>
    <lineage>
        <taxon>Eukaryota</taxon>
        <taxon>Metazoa</taxon>
        <taxon>Chordata</taxon>
        <taxon>Craniata</taxon>
        <taxon>Vertebrata</taxon>
        <taxon>Euteleostomi</taxon>
        <taxon>Actinopterygii</taxon>
        <taxon>Neopterygii</taxon>
        <taxon>Teleostei</taxon>
        <taxon>Anguilliformes</taxon>
        <taxon>Anguillidae</taxon>
        <taxon>Anguilla</taxon>
    </lineage>
</organism>
<reference evidence="1" key="2">
    <citation type="journal article" date="2015" name="Fish Shellfish Immunol.">
        <title>Early steps in the European eel (Anguilla anguilla)-Vibrio vulnificus interaction in the gills: Role of the RtxA13 toxin.</title>
        <authorList>
            <person name="Callol A."/>
            <person name="Pajuelo D."/>
            <person name="Ebbesson L."/>
            <person name="Teles M."/>
            <person name="MacKenzie S."/>
            <person name="Amaro C."/>
        </authorList>
    </citation>
    <scope>NUCLEOTIDE SEQUENCE</scope>
</reference>
<protein>
    <submittedName>
        <fullName evidence="1">Uncharacterized protein</fullName>
    </submittedName>
</protein>
<sequence length="74" mass="8222">MVCLICPNICTWENSIAFYAREAAASNSSTLFESKVTCLYWYVVCCPISPDALRVIRISLICVMSGDEVCFDAN</sequence>
<dbReference type="EMBL" id="GBXM01084437">
    <property type="protein sequence ID" value="JAH24140.1"/>
    <property type="molecule type" value="Transcribed_RNA"/>
</dbReference>
<accession>A0A0E9R6M5</accession>